<gene>
    <name evidence="3" type="ORF">D7V88_17895</name>
</gene>
<proteinExistence type="predicted"/>
<accession>A0A3A8J7E8</accession>
<sequence>MALSLDRHVAVNPRVGTLASHRCQESTLAEAGPRQARIAILNPSDIQTHLFRLIDEAERRIVLVSPYVRIDKLRNLVRYIQSALKRKVQVSLFVRVKDFSTGNEDVMASEALAQLRQDGLDVQELKDLHAKIYFSEKHALITSLNLLESSFNNSIEIGTWLLAGTPEYEAVATFLKREIEPTATKVAAPAISPAPSPPTQPSEPIAPKRPPRAASTRESRPPPKSDDIVIFEGGHCIRCGDELDFNMDRPLCRDCHGVWKQYGAKDYPEKFCHGCGAPKKTSVARPLCSPCFKELPAILDDEDIAF</sequence>
<dbReference type="AlphaFoldDB" id="A0A3A8J7E8"/>
<dbReference type="Gene3D" id="3.30.870.10">
    <property type="entry name" value="Endonuclease Chain A"/>
    <property type="match status" value="1"/>
</dbReference>
<dbReference type="Proteomes" id="UP000268094">
    <property type="component" value="Unassembled WGS sequence"/>
</dbReference>
<organism evidence="3 4">
    <name type="scientific">Corallococcus terminator</name>
    <dbReference type="NCBI Taxonomy" id="2316733"/>
    <lineage>
        <taxon>Bacteria</taxon>
        <taxon>Pseudomonadati</taxon>
        <taxon>Myxococcota</taxon>
        <taxon>Myxococcia</taxon>
        <taxon>Myxococcales</taxon>
        <taxon>Cystobacterineae</taxon>
        <taxon>Myxococcaceae</taxon>
        <taxon>Corallococcus</taxon>
    </lineage>
</organism>
<evidence type="ECO:0000256" key="1">
    <source>
        <dbReference type="SAM" id="MobiDB-lite"/>
    </source>
</evidence>
<keyword evidence="4" id="KW-1185">Reference proteome</keyword>
<feature type="compositionally biased region" description="Basic and acidic residues" evidence="1">
    <location>
        <begin position="215"/>
        <end position="227"/>
    </location>
</feature>
<name>A0A3A8J7E8_9BACT</name>
<protein>
    <recommendedName>
        <fullName evidence="2">Phospholipase D-like domain-containing protein</fullName>
    </recommendedName>
</protein>
<evidence type="ECO:0000313" key="4">
    <source>
        <dbReference type="Proteomes" id="UP000268094"/>
    </source>
</evidence>
<dbReference type="Pfam" id="PF13091">
    <property type="entry name" value="PLDc_2"/>
    <property type="match status" value="1"/>
</dbReference>
<dbReference type="EMBL" id="RAVZ01000114">
    <property type="protein sequence ID" value="RKG86421.1"/>
    <property type="molecule type" value="Genomic_DNA"/>
</dbReference>
<dbReference type="SUPFAM" id="SSF56024">
    <property type="entry name" value="Phospholipase D/nuclease"/>
    <property type="match status" value="1"/>
</dbReference>
<feature type="domain" description="Phospholipase D-like" evidence="2">
    <location>
        <begin position="51"/>
        <end position="159"/>
    </location>
</feature>
<feature type="region of interest" description="Disordered" evidence="1">
    <location>
        <begin position="187"/>
        <end position="227"/>
    </location>
</feature>
<evidence type="ECO:0000313" key="3">
    <source>
        <dbReference type="EMBL" id="RKG86421.1"/>
    </source>
</evidence>
<dbReference type="InterPro" id="IPR025202">
    <property type="entry name" value="PLD-like_dom"/>
</dbReference>
<comment type="caution">
    <text evidence="3">The sequence shown here is derived from an EMBL/GenBank/DDBJ whole genome shotgun (WGS) entry which is preliminary data.</text>
</comment>
<feature type="compositionally biased region" description="Pro residues" evidence="1">
    <location>
        <begin position="192"/>
        <end position="201"/>
    </location>
</feature>
<reference evidence="4" key="1">
    <citation type="submission" date="2018-09" db="EMBL/GenBank/DDBJ databases">
        <authorList>
            <person name="Livingstone P.G."/>
            <person name="Whitworth D.E."/>
        </authorList>
    </citation>
    <scope>NUCLEOTIDE SEQUENCE [LARGE SCALE GENOMIC DNA]</scope>
    <source>
        <strain evidence="4">CA054A</strain>
    </source>
</reference>
<evidence type="ECO:0000259" key="2">
    <source>
        <dbReference type="Pfam" id="PF13091"/>
    </source>
</evidence>